<accession>A0AAE8Y250</accession>
<protein>
    <submittedName>
        <fullName evidence="1">Uncharacterized protein</fullName>
    </submittedName>
</protein>
<sequence>MAPTANPTDSVYVTVIGEKSNKPQVGFDGKSTITLKHNEHYTINLINTTTDQYLAAIAINNDNIGNFLIDSRSAFPITHPSQDMRKFKCMALDSPEYAALLDGRPVSENNDITFEIYKVVPAPSKKSLEVQVDSLQTDSVDGSKATTVLSAEESRQKYRTQTIHDKTFVKKIILAIDAEPMEKYPNIMAEKN</sequence>
<evidence type="ECO:0000313" key="1">
    <source>
        <dbReference type="EMBL" id="UBZ25554.1"/>
    </source>
</evidence>
<evidence type="ECO:0000313" key="2">
    <source>
        <dbReference type="Proteomes" id="UP000831195"/>
    </source>
</evidence>
<gene>
    <name evidence="1" type="ORF">CcNV_069</name>
</gene>
<dbReference type="Proteomes" id="UP000831195">
    <property type="component" value="Segment"/>
</dbReference>
<organism evidence="1 2">
    <name type="scientific">Crangon crangon nudivirus</name>
    <dbReference type="NCBI Taxonomy" id="2880838"/>
    <lineage>
        <taxon>Viruses</taxon>
        <taxon>Viruses incertae sedis</taxon>
        <taxon>Naldaviricetes</taxon>
        <taxon>Lefavirales</taxon>
        <taxon>Nudiviridae</taxon>
        <taxon>Gammanudivirus</taxon>
        <taxon>Gammanudivirus cracrangonis</taxon>
    </lineage>
</organism>
<keyword evidence="2" id="KW-1185">Reference proteome</keyword>
<name>A0AAE8Y250_9VIRU</name>
<reference evidence="1" key="1">
    <citation type="journal article" date="2021" name="Viruses">
        <title>Identification and Full Characterisation of Two Novel Crustacean Infecting Members of the Family Nudiviridae Provides Support for Two Subfamilies.</title>
        <authorList>
            <person name="Bateman K.S."/>
            <person name="Kerr R."/>
            <person name="Stentiford G.D."/>
            <person name="Bean T.P."/>
            <person name="Hooper C."/>
            <person name="Van Eynde B."/>
            <person name="Delbare D."/>
            <person name="Bojko J."/>
            <person name="Christiaens O."/>
            <person name="Taning C.N.T."/>
            <person name="Smagghe G."/>
            <person name="van Oers M.M."/>
            <person name="van Aerle R."/>
        </authorList>
    </citation>
    <scope>NUCLEOTIDE SEQUENCE</scope>
    <source>
        <strain evidence="1">AN1</strain>
    </source>
</reference>
<dbReference type="EMBL" id="MZ311577">
    <property type="protein sequence ID" value="UBZ25554.1"/>
    <property type="molecule type" value="Genomic_DNA"/>
</dbReference>
<proteinExistence type="predicted"/>